<accession>A0ABS4EPB0</accession>
<sequence>MTDADLEPVSQEHVQKNLPFWLTATLDDIQAVAFETPIGDCDSSDCGVLSTEFSKATDACKQRNDPASEPDARVFAMLQAVTNFHFRPTDRNAPFGPMMIMGDRRSAMPEDFRGDPIAVLSYAAANSKNPVLRARLADVCWLLERKRFQLGRIAISAYLDVLKGLAEGELKERFGRDEPLLGLAARDVLRRALSIARPIGWESEEAVAARTLLVDIRTLAATQGNPVPAHWFFEMDLDFGISDASTIAGAIEAYLLSGLVEPGSHIIVELWRLAARAFHSAKDEQGKYRCATAAAEALVDEALKHSSAMLGSHWLSEAISEYHGIPGKKDRRTELRHKLIDVQSGIADEMSSFSQPMDLSEIAAEVEQQLDGLDLLDALMIFADLEQSPTPEKLSEDARRSISEHPLAALMGASFHDEDGKVIHKSPGGGFGDGDNLGAVRTAIAQQESIRRSIHAAGQVLVARRYIVERFYVGEDTFHALLRHSPFVPHDVLATYSRGFARFFAGDNLTALYILTPVLENSLKHILKLNGHDVSTFDDARQVQEDRTISALFDQMRPELEQSFGDALIADIDNVFLSKPGPSLRHGVAHGFLNDSSPFGTDAIYAIWLIFRLCCVPIFPQREQIILPT</sequence>
<dbReference type="InterPro" id="IPR025209">
    <property type="entry name" value="DUF4209"/>
</dbReference>
<feature type="domain" description="DUF7380" evidence="2">
    <location>
        <begin position="21"/>
        <end position="206"/>
    </location>
</feature>
<dbReference type="Proteomes" id="UP000823786">
    <property type="component" value="Unassembled WGS sequence"/>
</dbReference>
<organism evidence="3 4">
    <name type="scientific">Rhizobium herbae</name>
    <dbReference type="NCBI Taxonomy" id="508661"/>
    <lineage>
        <taxon>Bacteria</taxon>
        <taxon>Pseudomonadati</taxon>
        <taxon>Pseudomonadota</taxon>
        <taxon>Alphaproteobacteria</taxon>
        <taxon>Hyphomicrobiales</taxon>
        <taxon>Rhizobiaceae</taxon>
        <taxon>Rhizobium/Agrobacterium group</taxon>
        <taxon>Rhizobium</taxon>
    </lineage>
</organism>
<protein>
    <recommendedName>
        <fullName evidence="5">DUF4209 domain-containing protein</fullName>
    </recommendedName>
</protein>
<gene>
    <name evidence="3" type="ORF">J2Z75_003300</name>
</gene>
<dbReference type="InterPro" id="IPR055804">
    <property type="entry name" value="DUF7380"/>
</dbReference>
<evidence type="ECO:0000259" key="1">
    <source>
        <dbReference type="Pfam" id="PF13910"/>
    </source>
</evidence>
<feature type="domain" description="DUF4209" evidence="1">
    <location>
        <begin position="520"/>
        <end position="612"/>
    </location>
</feature>
<proteinExistence type="predicted"/>
<evidence type="ECO:0008006" key="5">
    <source>
        <dbReference type="Google" id="ProtNLM"/>
    </source>
</evidence>
<evidence type="ECO:0000313" key="4">
    <source>
        <dbReference type="Proteomes" id="UP000823786"/>
    </source>
</evidence>
<reference evidence="3 4" key="1">
    <citation type="submission" date="2021-03" db="EMBL/GenBank/DDBJ databases">
        <title>Genomic Encyclopedia of Type Strains, Phase IV (KMG-IV): sequencing the most valuable type-strain genomes for metagenomic binning, comparative biology and taxonomic classification.</title>
        <authorList>
            <person name="Goeker M."/>
        </authorList>
    </citation>
    <scope>NUCLEOTIDE SEQUENCE [LARGE SCALE GENOMIC DNA]</scope>
    <source>
        <strain evidence="3 4">DSM 26427</strain>
    </source>
</reference>
<dbReference type="EMBL" id="JAGGJV010000005">
    <property type="protein sequence ID" value="MBP1859783.1"/>
    <property type="molecule type" value="Genomic_DNA"/>
</dbReference>
<dbReference type="Pfam" id="PF13910">
    <property type="entry name" value="DUF4209"/>
    <property type="match status" value="1"/>
</dbReference>
<name>A0ABS4EPB0_9HYPH</name>
<comment type="caution">
    <text evidence="3">The sequence shown here is derived from an EMBL/GenBank/DDBJ whole genome shotgun (WGS) entry which is preliminary data.</text>
</comment>
<dbReference type="Pfam" id="PF24098">
    <property type="entry name" value="DUF7380"/>
    <property type="match status" value="1"/>
</dbReference>
<keyword evidence="4" id="KW-1185">Reference proteome</keyword>
<evidence type="ECO:0000259" key="2">
    <source>
        <dbReference type="Pfam" id="PF24098"/>
    </source>
</evidence>
<dbReference type="RefSeq" id="WP_234937371.1">
    <property type="nucleotide sequence ID" value="NZ_JAGGJV010000005.1"/>
</dbReference>
<evidence type="ECO:0000313" key="3">
    <source>
        <dbReference type="EMBL" id="MBP1859783.1"/>
    </source>
</evidence>